<sequence length="154" mass="18662">MKPGRFTQLYIHLVFAPKYRERLLIKEIRPEVFSYISGIITNRKHKSIIINGVSDHIHILLGMNPDDKISDLVACIKKESSSFINQKNWFKKKFHWQDGYGAFSYGRSQLEKIYNYIINQEKHHKERSFREEYIELLKKFEIEYSEKYLFEFFE</sequence>
<gene>
    <name evidence="2" type="primary">tnpA</name>
    <name evidence="2" type="ORF">P0M35_11355</name>
</gene>
<evidence type="ECO:0000313" key="3">
    <source>
        <dbReference type="Proteomes" id="UP001221302"/>
    </source>
</evidence>
<organism evidence="2 3">
    <name type="scientific">Stygiobacter electus</name>
    <dbReference type="NCBI Taxonomy" id="3032292"/>
    <lineage>
        <taxon>Bacteria</taxon>
        <taxon>Pseudomonadati</taxon>
        <taxon>Ignavibacteriota</taxon>
        <taxon>Ignavibacteria</taxon>
        <taxon>Ignavibacteriales</taxon>
        <taxon>Melioribacteraceae</taxon>
        <taxon>Stygiobacter</taxon>
    </lineage>
</organism>
<dbReference type="GO" id="GO:0006313">
    <property type="term" value="P:DNA transposition"/>
    <property type="evidence" value="ECO:0007669"/>
    <property type="project" value="InterPro"/>
</dbReference>
<dbReference type="Gene3D" id="3.30.70.1290">
    <property type="entry name" value="Transposase IS200-like"/>
    <property type="match status" value="1"/>
</dbReference>
<dbReference type="AlphaFoldDB" id="A0AAE3P1P8"/>
<dbReference type="EMBL" id="JARGDL010000018">
    <property type="protein sequence ID" value="MDF1612749.1"/>
    <property type="molecule type" value="Genomic_DNA"/>
</dbReference>
<dbReference type="InterPro" id="IPR002686">
    <property type="entry name" value="Transposase_17"/>
</dbReference>
<evidence type="ECO:0000259" key="1">
    <source>
        <dbReference type="SMART" id="SM01321"/>
    </source>
</evidence>
<proteinExistence type="predicted"/>
<dbReference type="PANTHER" id="PTHR33360">
    <property type="entry name" value="TRANSPOSASE FOR INSERTION SEQUENCE ELEMENT IS200"/>
    <property type="match status" value="1"/>
</dbReference>
<keyword evidence="3" id="KW-1185">Reference proteome</keyword>
<dbReference type="GO" id="GO:0003677">
    <property type="term" value="F:DNA binding"/>
    <property type="evidence" value="ECO:0007669"/>
    <property type="project" value="InterPro"/>
</dbReference>
<dbReference type="SUPFAM" id="SSF143422">
    <property type="entry name" value="Transposase IS200-like"/>
    <property type="match status" value="1"/>
</dbReference>
<reference evidence="2" key="1">
    <citation type="submission" date="2023-03" db="EMBL/GenBank/DDBJ databases">
        <title>Stygiobacter electus gen. nov., sp. nov., facultatively anaerobic thermotolerant bacterium of the class Ignavibacteria from a well of Yessentuki mineral water deposit.</title>
        <authorList>
            <person name="Podosokorskaya O.A."/>
            <person name="Elcheninov A.G."/>
            <person name="Petrova N.F."/>
            <person name="Zavarzina D.G."/>
            <person name="Kublanov I.V."/>
            <person name="Merkel A.Y."/>
        </authorList>
    </citation>
    <scope>NUCLEOTIDE SEQUENCE</scope>
    <source>
        <strain evidence="2">09-Me</strain>
    </source>
</reference>
<accession>A0AAE3P1P8</accession>
<dbReference type="Proteomes" id="UP001221302">
    <property type="component" value="Unassembled WGS sequence"/>
</dbReference>
<name>A0AAE3P1P8_9BACT</name>
<dbReference type="NCBIfam" id="NF033573">
    <property type="entry name" value="transpos_IS200"/>
    <property type="match status" value="1"/>
</dbReference>
<protein>
    <submittedName>
        <fullName evidence="2">IS200/IS605 family transposase</fullName>
    </submittedName>
</protein>
<dbReference type="SMART" id="SM01321">
    <property type="entry name" value="Y1_Tnp"/>
    <property type="match status" value="1"/>
</dbReference>
<comment type="caution">
    <text evidence="2">The sequence shown here is derived from an EMBL/GenBank/DDBJ whole genome shotgun (WGS) entry which is preliminary data.</text>
</comment>
<feature type="domain" description="Transposase IS200-like" evidence="1">
    <location>
        <begin position="6"/>
        <end position="120"/>
    </location>
</feature>
<dbReference type="GO" id="GO:0004803">
    <property type="term" value="F:transposase activity"/>
    <property type="evidence" value="ECO:0007669"/>
    <property type="project" value="InterPro"/>
</dbReference>
<dbReference type="Pfam" id="PF01797">
    <property type="entry name" value="Y1_Tnp"/>
    <property type="match status" value="1"/>
</dbReference>
<dbReference type="RefSeq" id="WP_321536520.1">
    <property type="nucleotide sequence ID" value="NZ_JARGDL010000018.1"/>
</dbReference>
<dbReference type="PANTHER" id="PTHR33360:SF2">
    <property type="entry name" value="TRANSPOSASE FOR INSERTION SEQUENCE ELEMENT IS200"/>
    <property type="match status" value="1"/>
</dbReference>
<evidence type="ECO:0000313" key="2">
    <source>
        <dbReference type="EMBL" id="MDF1612749.1"/>
    </source>
</evidence>
<dbReference type="InterPro" id="IPR036515">
    <property type="entry name" value="Transposase_17_sf"/>
</dbReference>